<dbReference type="InterPro" id="IPR027417">
    <property type="entry name" value="P-loop_NTPase"/>
</dbReference>
<dbReference type="SMART" id="SM00382">
    <property type="entry name" value="AAA"/>
    <property type="match status" value="1"/>
</dbReference>
<comment type="domain">
    <text evidence="9">Composed of three domains: the N-terminal N domain, which is responsible for interactions with the ribosome, the central G domain, which binds GTP, and the C-terminal M domain, which binds the RNA and the signal sequence of the RNC.</text>
</comment>
<reference evidence="12 13" key="1">
    <citation type="submission" date="2024-01" db="EMBL/GenBank/DDBJ databases">
        <title>Description of Olsenella sp. nov., isolated from pig feces.</title>
        <authorList>
            <person name="Chang Y.-H."/>
        </authorList>
    </citation>
    <scope>NUCLEOTIDE SEQUENCE [LARGE SCALE GENOMIC DNA]</scope>
    <source>
        <strain evidence="12 13">YH-ols2223</strain>
    </source>
</reference>
<evidence type="ECO:0000313" key="12">
    <source>
        <dbReference type="EMBL" id="MEE6146749.1"/>
    </source>
</evidence>
<dbReference type="SUPFAM" id="SSF47446">
    <property type="entry name" value="Signal peptide-binding domain"/>
    <property type="match status" value="1"/>
</dbReference>
<dbReference type="SMART" id="SM00962">
    <property type="entry name" value="SRP54"/>
    <property type="match status" value="1"/>
</dbReference>
<evidence type="ECO:0000256" key="1">
    <source>
        <dbReference type="ARBA" id="ARBA00005450"/>
    </source>
</evidence>
<dbReference type="InterPro" id="IPR004780">
    <property type="entry name" value="SRP"/>
</dbReference>
<comment type="function">
    <text evidence="9">Involved in targeting and insertion of nascent membrane proteins into the cytoplasmic membrane. Binds to the hydrophobic signal sequence of the ribosome-nascent chain (RNC) as it emerges from the ribosomes. The SRP-RNC complex is then targeted to the cytoplasmic membrane where it interacts with the SRP receptor FtsY.</text>
</comment>
<comment type="subunit">
    <text evidence="9">Part of the signal recognition particle protein translocation system, which is composed of SRP and FtsY.</text>
</comment>
<dbReference type="Pfam" id="PF02978">
    <property type="entry name" value="SRP_SPB"/>
    <property type="match status" value="1"/>
</dbReference>
<dbReference type="Pfam" id="PF02881">
    <property type="entry name" value="SRP54_N"/>
    <property type="match status" value="1"/>
</dbReference>
<evidence type="ECO:0000313" key="13">
    <source>
        <dbReference type="Proteomes" id="UP001332931"/>
    </source>
</evidence>
<evidence type="ECO:0000259" key="11">
    <source>
        <dbReference type="PROSITE" id="PS00300"/>
    </source>
</evidence>
<dbReference type="InterPro" id="IPR013822">
    <property type="entry name" value="Signal_recog_particl_SRP54_hlx"/>
</dbReference>
<evidence type="ECO:0000256" key="6">
    <source>
        <dbReference type="ARBA" id="ARBA00023135"/>
    </source>
</evidence>
<dbReference type="InterPro" id="IPR022941">
    <property type="entry name" value="SRP54"/>
</dbReference>
<feature type="binding site" evidence="9">
    <location>
        <begin position="110"/>
        <end position="117"/>
    </location>
    <ligand>
        <name>GTP</name>
        <dbReference type="ChEBI" id="CHEBI:37565"/>
    </ligand>
</feature>
<dbReference type="Gene3D" id="1.10.260.30">
    <property type="entry name" value="Signal recognition particle, SRP54 subunit, M-domain"/>
    <property type="match status" value="1"/>
</dbReference>
<evidence type="ECO:0000256" key="4">
    <source>
        <dbReference type="ARBA" id="ARBA00022884"/>
    </source>
</evidence>
<dbReference type="Proteomes" id="UP001332931">
    <property type="component" value="Unassembled WGS sequence"/>
</dbReference>
<evidence type="ECO:0000256" key="9">
    <source>
        <dbReference type="HAMAP-Rule" id="MF_00306"/>
    </source>
</evidence>
<evidence type="ECO:0000256" key="3">
    <source>
        <dbReference type="ARBA" id="ARBA00022801"/>
    </source>
</evidence>
<dbReference type="InterPro" id="IPR000897">
    <property type="entry name" value="SRP54_GTPase_dom"/>
</dbReference>
<dbReference type="CDD" id="cd18539">
    <property type="entry name" value="SRP_G"/>
    <property type="match status" value="1"/>
</dbReference>
<dbReference type="Pfam" id="PF00448">
    <property type="entry name" value="SRP54"/>
    <property type="match status" value="1"/>
</dbReference>
<dbReference type="InterPro" id="IPR004125">
    <property type="entry name" value="Signal_recog_particle_SRP54_M"/>
</dbReference>
<keyword evidence="7 9" id="KW-0687">Ribonucleoprotein</keyword>
<proteinExistence type="inferred from homology"/>
<keyword evidence="13" id="KW-1185">Reference proteome</keyword>
<dbReference type="HAMAP" id="MF_00306">
    <property type="entry name" value="SRP54"/>
    <property type="match status" value="1"/>
</dbReference>
<keyword evidence="9" id="KW-0963">Cytoplasm</keyword>
<feature type="compositionally biased region" description="Basic residues" evidence="10">
    <location>
        <begin position="508"/>
        <end position="519"/>
    </location>
</feature>
<feature type="region of interest" description="Disordered" evidence="10">
    <location>
        <begin position="473"/>
        <end position="519"/>
    </location>
</feature>
<feature type="binding site" evidence="9">
    <location>
        <begin position="249"/>
        <end position="252"/>
    </location>
    <ligand>
        <name>GTP</name>
        <dbReference type="ChEBI" id="CHEBI:37565"/>
    </ligand>
</feature>
<sequence>MAVFSSLSDRLQDTFDKLRGKGKLTEDDINSAMREIRLALLEADVNYRVVRDFVAKTKEKCLDAEVLESLNPTQNVVRIVLEQLTELLGETESALELAPHRSPNVIMLVGLQGSGKTTAASKLAYLLKGKRKKPLLAACDTHRPAAADQLETLGAEVGVEVYRGDGKDAVRVARESVDVAREHGCDVVIVDTAGRLQIDEEMMQEAVDIKRAVDPDQILMVVDAMGGQDIVNVVSEFSARVDFDGVIMSKLDGDARGGGALSVRAVTGKPIKFASMGEKPDSLEVFNPDRMAKRILGMGDMYGIIEQAEKLSSEKDLADAERMLMQGFTMDDMLAQMRNIRKMGGVQKVLGMLPGMERAVQKQGATVDDSQMVAIEAMIHSMTKKERQDPTIIDGKRRRRIAQGSGHTPQEVNQLYKQWEQMEKMMGSVRGLINQGNTRKTARMMKSMMRGMGASPEDLARLGMDLPTGAGAGAGRAGRGMGAGAAGAGAAGGSFMPPARSQQPKNSTRPHKKSKKKRH</sequence>
<keyword evidence="5 9" id="KW-0342">GTP-binding</keyword>
<keyword evidence="3 9" id="KW-0378">Hydrolase</keyword>
<comment type="subcellular location">
    <subcellularLocation>
        <location evidence="9">Cytoplasm</location>
    </subcellularLocation>
    <text evidence="9">The SRP-RNC complex is targeted to the cytoplasmic membrane.</text>
</comment>
<dbReference type="NCBIfam" id="TIGR00959">
    <property type="entry name" value="ffh"/>
    <property type="match status" value="1"/>
</dbReference>
<keyword evidence="2 9" id="KW-0547">Nucleotide-binding</keyword>
<comment type="caution">
    <text evidence="12">The sequence shown here is derived from an EMBL/GenBank/DDBJ whole genome shotgun (WGS) entry which is preliminary data.</text>
</comment>
<evidence type="ECO:0000256" key="2">
    <source>
        <dbReference type="ARBA" id="ARBA00022741"/>
    </source>
</evidence>
<accession>A0ABU7R836</accession>
<dbReference type="PROSITE" id="PS00300">
    <property type="entry name" value="SRP54"/>
    <property type="match status" value="1"/>
</dbReference>
<feature type="domain" description="SRP54-type proteins GTP-binding" evidence="11">
    <location>
        <begin position="270"/>
        <end position="283"/>
    </location>
</feature>
<dbReference type="EC" id="3.6.5.4" evidence="9"/>
<keyword evidence="4 9" id="KW-0694">RNA-binding</keyword>
<evidence type="ECO:0000256" key="5">
    <source>
        <dbReference type="ARBA" id="ARBA00023134"/>
    </source>
</evidence>
<dbReference type="Gene3D" id="1.20.120.140">
    <property type="entry name" value="Signal recognition particle SRP54, nucleotide-binding domain"/>
    <property type="match status" value="1"/>
</dbReference>
<dbReference type="PANTHER" id="PTHR11564:SF5">
    <property type="entry name" value="SIGNAL RECOGNITION PARTICLE SUBUNIT SRP54"/>
    <property type="match status" value="1"/>
</dbReference>
<dbReference type="RefSeq" id="WP_330957511.1">
    <property type="nucleotide sequence ID" value="NZ_JAZGJQ010000001.1"/>
</dbReference>
<dbReference type="SUPFAM" id="SSF52540">
    <property type="entry name" value="P-loop containing nucleoside triphosphate hydrolases"/>
    <property type="match status" value="1"/>
</dbReference>
<keyword evidence="6 9" id="KW-0733">Signal recognition particle</keyword>
<dbReference type="SMART" id="SM00963">
    <property type="entry name" value="SRP54_N"/>
    <property type="match status" value="1"/>
</dbReference>
<evidence type="ECO:0000256" key="10">
    <source>
        <dbReference type="SAM" id="MobiDB-lite"/>
    </source>
</evidence>
<gene>
    <name evidence="9 12" type="primary">ffh</name>
    <name evidence="12" type="ORF">VXJ25_01880</name>
</gene>
<comment type="catalytic activity">
    <reaction evidence="8 9">
        <text>GTP + H2O = GDP + phosphate + H(+)</text>
        <dbReference type="Rhea" id="RHEA:19669"/>
        <dbReference type="ChEBI" id="CHEBI:15377"/>
        <dbReference type="ChEBI" id="CHEBI:15378"/>
        <dbReference type="ChEBI" id="CHEBI:37565"/>
        <dbReference type="ChEBI" id="CHEBI:43474"/>
        <dbReference type="ChEBI" id="CHEBI:58189"/>
        <dbReference type="EC" id="3.6.5.4"/>
    </reaction>
</comment>
<evidence type="ECO:0000256" key="8">
    <source>
        <dbReference type="ARBA" id="ARBA00048027"/>
    </source>
</evidence>
<organism evidence="12 13">
    <name type="scientific">Olsenella absiana</name>
    <dbReference type="NCBI Taxonomy" id="3115222"/>
    <lineage>
        <taxon>Bacteria</taxon>
        <taxon>Bacillati</taxon>
        <taxon>Actinomycetota</taxon>
        <taxon>Coriobacteriia</taxon>
        <taxon>Coriobacteriales</taxon>
        <taxon>Atopobiaceae</taxon>
        <taxon>Olsenella</taxon>
    </lineage>
</organism>
<dbReference type="InterPro" id="IPR036891">
    <property type="entry name" value="Signal_recog_part_SRP54_M_sf"/>
</dbReference>
<dbReference type="EMBL" id="JAZGJQ010000001">
    <property type="protein sequence ID" value="MEE6146749.1"/>
    <property type="molecule type" value="Genomic_DNA"/>
</dbReference>
<comment type="similarity">
    <text evidence="1 9">Belongs to the GTP-binding SRP family. SRP54 subfamily.</text>
</comment>
<feature type="binding site" evidence="9">
    <location>
        <begin position="191"/>
        <end position="195"/>
    </location>
    <ligand>
        <name>GTP</name>
        <dbReference type="ChEBI" id="CHEBI:37565"/>
    </ligand>
</feature>
<protein>
    <recommendedName>
        <fullName evidence="9">Signal recognition particle protein</fullName>
        <ecNumber evidence="9">3.6.5.4</ecNumber>
    </recommendedName>
    <alternativeName>
        <fullName evidence="9">Fifty-four homolog</fullName>
    </alternativeName>
</protein>
<dbReference type="InterPro" id="IPR042101">
    <property type="entry name" value="SRP54_N_sf"/>
</dbReference>
<name>A0ABU7R836_9ACTN</name>
<dbReference type="InterPro" id="IPR003593">
    <property type="entry name" value="AAA+_ATPase"/>
</dbReference>
<feature type="compositionally biased region" description="Gly residues" evidence="10">
    <location>
        <begin position="473"/>
        <end position="492"/>
    </location>
</feature>
<evidence type="ECO:0000256" key="7">
    <source>
        <dbReference type="ARBA" id="ARBA00023274"/>
    </source>
</evidence>
<dbReference type="Gene3D" id="3.40.50.300">
    <property type="entry name" value="P-loop containing nucleotide triphosphate hydrolases"/>
    <property type="match status" value="1"/>
</dbReference>
<dbReference type="PANTHER" id="PTHR11564">
    <property type="entry name" value="SIGNAL RECOGNITION PARTICLE 54K PROTEIN SRP54"/>
    <property type="match status" value="1"/>
</dbReference>